<dbReference type="RefSeq" id="WP_084723784.1">
    <property type="nucleotide sequence ID" value="NZ_CP059734.1"/>
</dbReference>
<evidence type="ECO:0000313" key="2">
    <source>
        <dbReference type="EMBL" id="WDE08469.1"/>
    </source>
</evidence>
<dbReference type="Proteomes" id="UP000032352">
    <property type="component" value="Chromosome pTvir"/>
</dbReference>
<dbReference type="EMBL" id="CP059734">
    <property type="protein sequence ID" value="WDE08469.1"/>
    <property type="molecule type" value="Genomic_DNA"/>
</dbReference>
<dbReference type="Gene3D" id="2.60.120.10">
    <property type="entry name" value="Jelly Rolls"/>
    <property type="match status" value="1"/>
</dbReference>
<sequence>MAANKNIYDKIIWPCELSGDVKQAIAANALCVEACRESPLESRLNDGLIHIASGILTPCMLTQGVRTVTGVVLGKGCWLGNTGLNDSPHPHMQFEVVESLTAIFIPKADCQKAAKKYVETYKWLWHVSVDISARWLQAQVITGESIMTRLVYILLDIAAHQGSNQQCTFPINLSQFQLSNMTGISRSRVNEALKELERTHQIKVNRSHIQITDFDALGKRLDGFDLTFRDPRKLF</sequence>
<evidence type="ECO:0000259" key="1">
    <source>
        <dbReference type="PROSITE" id="PS51063"/>
    </source>
</evidence>
<dbReference type="SMART" id="SM00419">
    <property type="entry name" value="HTH_CRP"/>
    <property type="match status" value="1"/>
</dbReference>
<dbReference type="KEGG" id="tvd:SG34_031595"/>
<protein>
    <submittedName>
        <fullName evidence="2">Crp/Fnr family transcriptional regulator</fullName>
    </submittedName>
</protein>
<name>A0AAE9Z978_9GAMM</name>
<dbReference type="InterPro" id="IPR036390">
    <property type="entry name" value="WH_DNA-bd_sf"/>
</dbReference>
<dbReference type="GO" id="GO:0006355">
    <property type="term" value="P:regulation of DNA-templated transcription"/>
    <property type="evidence" value="ECO:0007669"/>
    <property type="project" value="InterPro"/>
</dbReference>
<dbReference type="InterPro" id="IPR014710">
    <property type="entry name" value="RmlC-like_jellyroll"/>
</dbReference>
<dbReference type="PROSITE" id="PS51063">
    <property type="entry name" value="HTH_CRP_2"/>
    <property type="match status" value="1"/>
</dbReference>
<dbReference type="AlphaFoldDB" id="A0AAE9Z978"/>
<reference evidence="2 3" key="2">
    <citation type="journal article" date="2022" name="Mar. Drugs">
        <title>Bioassay-Guided Fractionation Leads to the Detection of Cholic Acid Generated by the Rare Thalassomonas sp.</title>
        <authorList>
            <person name="Pheiffer F."/>
            <person name="Schneider Y.K."/>
            <person name="Hansen E.H."/>
            <person name="Andersen J.H."/>
            <person name="Isaksson J."/>
            <person name="Busche T."/>
            <person name="R C."/>
            <person name="Kalinowski J."/>
            <person name="Zyl L.V."/>
            <person name="Trindade M."/>
        </authorList>
    </citation>
    <scope>NUCLEOTIDE SEQUENCE [LARGE SCALE GENOMIC DNA]</scope>
    <source>
        <strain evidence="2 3">XOM25</strain>
    </source>
</reference>
<gene>
    <name evidence="2" type="ORF">SG34_031595</name>
</gene>
<accession>A0AAE9Z978</accession>
<organism evidence="2 3">
    <name type="scientific">Thalassomonas viridans</name>
    <dbReference type="NCBI Taxonomy" id="137584"/>
    <lineage>
        <taxon>Bacteria</taxon>
        <taxon>Pseudomonadati</taxon>
        <taxon>Pseudomonadota</taxon>
        <taxon>Gammaproteobacteria</taxon>
        <taxon>Alteromonadales</taxon>
        <taxon>Colwelliaceae</taxon>
        <taxon>Thalassomonas</taxon>
    </lineage>
</organism>
<dbReference type="GO" id="GO:0003677">
    <property type="term" value="F:DNA binding"/>
    <property type="evidence" value="ECO:0007669"/>
    <property type="project" value="InterPro"/>
</dbReference>
<dbReference type="Pfam" id="PF13545">
    <property type="entry name" value="HTH_Crp_2"/>
    <property type="match status" value="1"/>
</dbReference>
<keyword evidence="3" id="KW-1185">Reference proteome</keyword>
<dbReference type="InterPro" id="IPR012318">
    <property type="entry name" value="HTH_CRP"/>
</dbReference>
<dbReference type="SUPFAM" id="SSF46785">
    <property type="entry name" value="Winged helix' DNA-binding domain"/>
    <property type="match status" value="1"/>
</dbReference>
<reference evidence="2 3" key="1">
    <citation type="journal article" date="2015" name="Genome Announc.">
        <title>Draft Genome Sequences of Marine Isolates of Thalassomonas viridans and Thalassomonas actiniarum.</title>
        <authorList>
            <person name="Olonade I."/>
            <person name="van Zyl L.J."/>
            <person name="Trindade M."/>
        </authorList>
    </citation>
    <scope>NUCLEOTIDE SEQUENCE [LARGE SCALE GENOMIC DNA]</scope>
    <source>
        <strain evidence="2 3">XOM25</strain>
    </source>
</reference>
<proteinExistence type="predicted"/>
<evidence type="ECO:0000313" key="3">
    <source>
        <dbReference type="Proteomes" id="UP000032352"/>
    </source>
</evidence>
<feature type="domain" description="HTH crp-type" evidence="1">
    <location>
        <begin position="144"/>
        <end position="215"/>
    </location>
</feature>